<evidence type="ECO:0000256" key="3">
    <source>
        <dbReference type="ARBA" id="ARBA00022583"/>
    </source>
</evidence>
<feature type="domain" description="MHD" evidence="6">
    <location>
        <begin position="419"/>
        <end position="724"/>
    </location>
</feature>
<dbReference type="SUPFAM" id="SSF49447">
    <property type="entry name" value="Second domain of Mu2 adaptin subunit (ap50) of ap2 adaptor"/>
    <property type="match status" value="1"/>
</dbReference>
<evidence type="ECO:0000256" key="1">
    <source>
        <dbReference type="ARBA" id="ARBA00005579"/>
    </source>
</evidence>
<dbReference type="InterPro" id="IPR012320">
    <property type="entry name" value="SHD_dom"/>
</dbReference>
<dbReference type="PIRSF" id="PIRSF037099">
    <property type="entry name" value="Stonin"/>
    <property type="match status" value="1"/>
</dbReference>
<comment type="subcellular location">
    <subcellularLocation>
        <location evidence="4">Synapse</location>
        <location evidence="4">Synaptosome</location>
    </subcellularLocation>
    <subcellularLocation>
        <location evidence="4">Cytoplasm</location>
    </subcellularLocation>
</comment>
<proteinExistence type="inferred from homology"/>
<evidence type="ECO:0000256" key="4">
    <source>
        <dbReference type="PIRNR" id="PIRNR037099"/>
    </source>
</evidence>
<dbReference type="InterPro" id="IPR036168">
    <property type="entry name" value="AP2_Mu_C_sf"/>
</dbReference>
<dbReference type="Gene3D" id="2.60.40.1170">
    <property type="entry name" value="Mu homology domain, subdomain B"/>
    <property type="match status" value="1"/>
</dbReference>
<evidence type="ECO:0000313" key="8">
    <source>
        <dbReference type="Proteomes" id="UP000694388"/>
    </source>
</evidence>
<sequence length="724" mass="81745">MTSSTNFSNWVTFEDDFVVSVPNSSEEVFGNGHTTNEKELDSNKTDLLLDLNNPPVSTIAHFNTTNDFNLNFSFSAICQAKNEAKGLLDLSQPPSTITAVDTTDVSGYSLFSTRNIDPGPEFNSNRFDFPNLDNFPSPKVVTVDTTTDDLLGSSFNGNNEFSLQTSHNPTNPFFNSIHEEVPLSPINPFRSFFENATKEGTCSETLSFVNAEKLTNGNEQVHHTSADSLTDFHRAVPQTELFESFEKIQIPGGEEFEDNVSVPASLDSSDISEQVVDDQAVDGWSLMLRIPEKKTKMSSRQWGPVYVTLSKGCLLIYYDVGLEKPFKKFPLQLGYELSEPRLENFNEMGKIHALRIECVSHREKRRYPSKIPLINTESRTELLKLGTTNYEDFTRFISVFQDEMMTLPTPKDSYSVYAEESLSIEVSDFFRGVLAKDGSSLVKRITTTRIYILAFLSGKPECTLGINDVDMDGKESVRREDIVPNSTEKWIKLFNCKFHSCANVEAFKKTKAISFRPPDACRFELMHFQTDDDEMSLPFTIRPTALVKGAFIDLQCWLVMSTLHLANRDQLRLIPCEAVSVRFPVPDDWIKIFRTETFIKQRSLMARVNRSAKFGSTTATGLERVMRVTIGSAKYEHAFRAIVWRIECLPDKNAATDHPHCLSCRLELGSHLEVPASFLRPVEVEFDMPAASASKTCVRSFAVADSPRAMKHISYFAHYHYEVC</sequence>
<dbReference type="GO" id="GO:0006897">
    <property type="term" value="P:endocytosis"/>
    <property type="evidence" value="ECO:0007669"/>
    <property type="project" value="UniProtKB-KW"/>
</dbReference>
<dbReference type="InterPro" id="IPR050431">
    <property type="entry name" value="Adaptor_comp_med_subunit"/>
</dbReference>
<dbReference type="Pfam" id="PF00928">
    <property type="entry name" value="Adap_comp_sub"/>
    <property type="match status" value="1"/>
</dbReference>
<name>A0A8C4WY71_EPTBU</name>
<evidence type="ECO:0000259" key="6">
    <source>
        <dbReference type="PROSITE" id="PS51072"/>
    </source>
</evidence>
<keyword evidence="2 4" id="KW-0963">Cytoplasm</keyword>
<evidence type="ECO:0000256" key="2">
    <source>
        <dbReference type="ARBA" id="ARBA00022490"/>
    </source>
</evidence>
<comment type="similarity">
    <text evidence="1 4">Belongs to the Stoned B family.</text>
</comment>
<feature type="domain" description="SHD" evidence="5">
    <location>
        <begin position="283"/>
        <end position="415"/>
    </location>
</feature>
<keyword evidence="4" id="KW-0771">Synaptosome</keyword>
<dbReference type="AlphaFoldDB" id="A0A8C4WY71"/>
<protein>
    <recommendedName>
        <fullName evidence="4">Stonin-2</fullName>
    </recommendedName>
</protein>
<dbReference type="Ensembl" id="ENSEBUT00000019542.1">
    <property type="protein sequence ID" value="ENSEBUP00000018966.1"/>
    <property type="gene ID" value="ENSEBUG00000011827.1"/>
</dbReference>
<dbReference type="OMA" id="HTIRIEC"/>
<comment type="function">
    <text evidence="4">Adapter protein involved in endocytic machinery. Involved in the synaptic vesicle recycling. May facilitate clathrin-coated vesicle uncoating.</text>
</comment>
<reference evidence="7" key="1">
    <citation type="submission" date="2025-08" db="UniProtKB">
        <authorList>
            <consortium name="Ensembl"/>
        </authorList>
    </citation>
    <scope>IDENTIFICATION</scope>
</reference>
<dbReference type="GeneTree" id="ENSGT00940000159392"/>
<dbReference type="GO" id="GO:0005737">
    <property type="term" value="C:cytoplasm"/>
    <property type="evidence" value="ECO:0007669"/>
    <property type="project" value="UniProtKB-SubCell"/>
</dbReference>
<keyword evidence="8" id="KW-1185">Reference proteome</keyword>
<dbReference type="InterPro" id="IPR017110">
    <property type="entry name" value="Stonin"/>
</dbReference>
<evidence type="ECO:0000313" key="7">
    <source>
        <dbReference type="Ensembl" id="ENSEBUP00000018966.1"/>
    </source>
</evidence>
<reference evidence="7" key="2">
    <citation type="submission" date="2025-09" db="UniProtKB">
        <authorList>
            <consortium name="Ensembl"/>
        </authorList>
    </citation>
    <scope>IDENTIFICATION</scope>
</reference>
<organism evidence="7 8">
    <name type="scientific">Eptatretus burgeri</name>
    <name type="common">Inshore hagfish</name>
    <dbReference type="NCBI Taxonomy" id="7764"/>
    <lineage>
        <taxon>Eukaryota</taxon>
        <taxon>Metazoa</taxon>
        <taxon>Chordata</taxon>
        <taxon>Craniata</taxon>
        <taxon>Vertebrata</taxon>
        <taxon>Cyclostomata</taxon>
        <taxon>Myxini</taxon>
        <taxon>Myxiniformes</taxon>
        <taxon>Myxinidae</taxon>
        <taxon>Eptatretinae</taxon>
        <taxon>Eptatretus</taxon>
    </lineage>
</organism>
<keyword evidence="4" id="KW-0770">Synapse</keyword>
<accession>A0A8C4WY71</accession>
<dbReference type="PANTHER" id="PTHR10529">
    <property type="entry name" value="AP COMPLEX SUBUNIT MU"/>
    <property type="match status" value="1"/>
</dbReference>
<dbReference type="InterPro" id="IPR028565">
    <property type="entry name" value="MHD"/>
</dbReference>
<dbReference type="Proteomes" id="UP000694388">
    <property type="component" value="Unplaced"/>
</dbReference>
<dbReference type="GO" id="GO:0030100">
    <property type="term" value="P:regulation of endocytosis"/>
    <property type="evidence" value="ECO:0007669"/>
    <property type="project" value="UniProtKB-UniRule"/>
</dbReference>
<keyword evidence="3 4" id="KW-0254">Endocytosis</keyword>
<evidence type="ECO:0000259" key="5">
    <source>
        <dbReference type="PROSITE" id="PS51070"/>
    </source>
</evidence>
<dbReference type="PROSITE" id="PS51070">
    <property type="entry name" value="SHD"/>
    <property type="match status" value="1"/>
</dbReference>
<dbReference type="GO" id="GO:0043005">
    <property type="term" value="C:neuron projection"/>
    <property type="evidence" value="ECO:0007669"/>
    <property type="project" value="UniProtKB-KW"/>
</dbReference>
<dbReference type="PROSITE" id="PS51072">
    <property type="entry name" value="MHD"/>
    <property type="match status" value="1"/>
</dbReference>
<dbReference type="GO" id="GO:0045202">
    <property type="term" value="C:synapse"/>
    <property type="evidence" value="ECO:0007669"/>
    <property type="project" value="UniProtKB-SubCell"/>
</dbReference>